<dbReference type="Gene3D" id="1.10.860.10">
    <property type="entry name" value="DNAb Helicase, Chain A"/>
    <property type="match status" value="1"/>
</dbReference>
<dbReference type="Gene3D" id="3.40.1360.10">
    <property type="match status" value="1"/>
</dbReference>
<dbReference type="InterPro" id="IPR037068">
    <property type="entry name" value="DNA_primase_core_N_sf"/>
</dbReference>
<evidence type="ECO:0000256" key="12">
    <source>
        <dbReference type="ARBA" id="ARBA00023163"/>
    </source>
</evidence>
<dbReference type="GO" id="GO:0003677">
    <property type="term" value="F:DNA binding"/>
    <property type="evidence" value="ECO:0007669"/>
    <property type="project" value="UniProtKB-KW"/>
</dbReference>
<dbReference type="GO" id="GO:0008270">
    <property type="term" value="F:zinc ion binding"/>
    <property type="evidence" value="ECO:0007669"/>
    <property type="project" value="UniProtKB-KW"/>
</dbReference>
<dbReference type="STRING" id="1357400.HMPREF2086_00852"/>
<keyword evidence="10" id="KW-0460">Magnesium</keyword>
<dbReference type="PROSITE" id="PS50880">
    <property type="entry name" value="TOPRIM"/>
    <property type="match status" value="1"/>
</dbReference>
<accession>V8CAR7</accession>
<evidence type="ECO:0000313" key="16">
    <source>
        <dbReference type="Proteomes" id="UP000018731"/>
    </source>
</evidence>
<evidence type="ECO:0000256" key="1">
    <source>
        <dbReference type="ARBA" id="ARBA00001947"/>
    </source>
</evidence>
<dbReference type="Proteomes" id="UP000018731">
    <property type="component" value="Unassembled WGS sequence"/>
</dbReference>
<dbReference type="SUPFAM" id="SSF56731">
    <property type="entry name" value="DNA primase core"/>
    <property type="match status" value="1"/>
</dbReference>
<dbReference type="InterPro" id="IPR013264">
    <property type="entry name" value="DNAG_N"/>
</dbReference>
<keyword evidence="9" id="KW-0862">Zinc</keyword>
<dbReference type="InterPro" id="IPR006295">
    <property type="entry name" value="DNA_primase_DnaG"/>
</dbReference>
<dbReference type="Pfam" id="PF08275">
    <property type="entry name" value="DNAG_N"/>
    <property type="match status" value="2"/>
</dbReference>
<dbReference type="HOGENOM" id="CLU_013501_3_2_7"/>
<comment type="subunit">
    <text evidence="13">Monomer. Interacts with DnaB.</text>
</comment>
<dbReference type="InterPro" id="IPR034151">
    <property type="entry name" value="TOPRIM_DnaG_bac"/>
</dbReference>
<dbReference type="EC" id="2.7.7.101" evidence="13"/>
<name>V8CAR7_9HELI</name>
<comment type="caution">
    <text evidence="15">The sequence shown here is derived from an EMBL/GenBank/DDBJ whole genome shotgun (WGS) entry which is preliminary data.</text>
</comment>
<dbReference type="InterPro" id="IPR036977">
    <property type="entry name" value="DNA_primase_Znf_CHC2"/>
</dbReference>
<protein>
    <recommendedName>
        <fullName evidence="13">DNA primase</fullName>
        <ecNumber evidence="13">2.7.7.101</ecNumber>
    </recommendedName>
</protein>
<dbReference type="PANTHER" id="PTHR30313">
    <property type="entry name" value="DNA PRIMASE"/>
    <property type="match status" value="1"/>
</dbReference>
<dbReference type="GO" id="GO:0003899">
    <property type="term" value="F:DNA-directed RNA polymerase activity"/>
    <property type="evidence" value="ECO:0007669"/>
    <property type="project" value="UniProtKB-UniRule"/>
</dbReference>
<keyword evidence="11 13" id="KW-0238">DNA-binding</keyword>
<dbReference type="Gene3D" id="3.90.980.10">
    <property type="entry name" value="DNA primase, catalytic core, N-terminal domain"/>
    <property type="match status" value="1"/>
</dbReference>
<dbReference type="InterPro" id="IPR006171">
    <property type="entry name" value="TOPRIM_dom"/>
</dbReference>
<keyword evidence="5 13" id="KW-0548">Nucleotidyltransferase</keyword>
<evidence type="ECO:0000256" key="4">
    <source>
        <dbReference type="ARBA" id="ARBA00022679"/>
    </source>
</evidence>
<dbReference type="InterPro" id="IPR030846">
    <property type="entry name" value="DnaG_bac"/>
</dbReference>
<sequence length="581" mass="64976">MISQASIQNLKNYIDIVEIIGSYIELVPDGSGFKALCPFHSEKTPSFKVSPQKGIYFCYGACSKGGDAISFVMEYEHLGYKEAIEKIADMCGFTLEYDNKKEVKKNDTLEKIAQFYAQNLSKSPLHLDYLKQRGIDENLIKTFCLGYCPTSAQNLGFANANGLDFRELLEYGVLGKRQDSSSSSYASVQNSAGLKTNAGLRANERMYARFSDRVIFPIHSPNGKIVGFGGRTLNDNAVKEGKIGKYINSPQSTIFNKSKLLYGYHIAKSAIFKRKQIIITEGYLDTIMLHKAGITNAVATLGTALTKEHIPLLDKGSPEIILGFDGDKAGINAAFKASKLLAPLSKKGGVVIFPDGADPADMVAQGRISELEQIFASPAPFIEFCFRHIIEAHDIEKNPLQKEDALKESSEFLHSLSPLMQEEYVGFLANLLHIPQRLITTKYDKSALINLQNTKSKIYKNTAVLESSGDRLERLILRYMLENESLLNRALDFIDVRIFVDYREAFEALCADNKNHPLLLGIALDPLPLRNDDEGKGFEEELKYFIRRYLERELKLATDISLITRLRSKIAKLNKGELQTI</sequence>
<dbReference type="Pfam" id="PF13662">
    <property type="entry name" value="Toprim_4"/>
    <property type="match status" value="1"/>
</dbReference>
<dbReference type="SMART" id="SM00400">
    <property type="entry name" value="ZnF_CHCC"/>
    <property type="match status" value="1"/>
</dbReference>
<dbReference type="AlphaFoldDB" id="V8CAR7"/>
<evidence type="ECO:0000256" key="2">
    <source>
        <dbReference type="ARBA" id="ARBA00022478"/>
    </source>
</evidence>
<feature type="domain" description="Toprim" evidence="14">
    <location>
        <begin position="275"/>
        <end position="356"/>
    </location>
</feature>
<dbReference type="SUPFAM" id="SSF57783">
    <property type="entry name" value="Zinc beta-ribbon"/>
    <property type="match status" value="1"/>
</dbReference>
<dbReference type="PANTHER" id="PTHR30313:SF2">
    <property type="entry name" value="DNA PRIMASE"/>
    <property type="match status" value="1"/>
</dbReference>
<dbReference type="Gene3D" id="3.90.580.10">
    <property type="entry name" value="Zinc finger, CHC2-type domain"/>
    <property type="match status" value="1"/>
</dbReference>
<reference evidence="15 16" key="1">
    <citation type="journal article" date="2014" name="Genome Announc.">
        <title>Draft genome sequences of six enterohepatic helicobacter species isolated from humans and one from rhesus macaques.</title>
        <authorList>
            <person name="Shen Z."/>
            <person name="Sheh A."/>
            <person name="Young S.K."/>
            <person name="Abouelliel A."/>
            <person name="Ward D.V."/>
            <person name="Earl A.M."/>
            <person name="Fox J.G."/>
        </authorList>
    </citation>
    <scope>NUCLEOTIDE SEQUENCE [LARGE SCALE GENOMIC DNA]</scope>
    <source>
        <strain evidence="15 16">MIT 99-5501</strain>
    </source>
</reference>
<dbReference type="InterPro" id="IPR050219">
    <property type="entry name" value="DnaG_primase"/>
</dbReference>
<dbReference type="InterPro" id="IPR031988">
    <property type="entry name" value="DnaG_HBD"/>
</dbReference>
<dbReference type="eggNOG" id="COG0358">
    <property type="taxonomic scope" value="Bacteria"/>
</dbReference>
<evidence type="ECO:0000256" key="5">
    <source>
        <dbReference type="ARBA" id="ARBA00022695"/>
    </source>
</evidence>
<dbReference type="GO" id="GO:0000428">
    <property type="term" value="C:DNA-directed RNA polymerase complex"/>
    <property type="evidence" value="ECO:0007669"/>
    <property type="project" value="UniProtKB-KW"/>
</dbReference>
<keyword evidence="6 13" id="KW-0235">DNA replication</keyword>
<evidence type="ECO:0000256" key="8">
    <source>
        <dbReference type="ARBA" id="ARBA00022771"/>
    </source>
</evidence>
<dbReference type="CDD" id="cd03364">
    <property type="entry name" value="TOPRIM_DnaG_primases"/>
    <property type="match status" value="1"/>
</dbReference>
<dbReference type="InterPro" id="IPR016136">
    <property type="entry name" value="DNA_helicase_N/primase_C"/>
</dbReference>
<evidence type="ECO:0000256" key="3">
    <source>
        <dbReference type="ARBA" id="ARBA00022515"/>
    </source>
</evidence>
<organism evidence="15 16">
    <name type="scientific">Helicobacter macacae MIT 99-5501</name>
    <dbReference type="NCBI Taxonomy" id="1357400"/>
    <lineage>
        <taxon>Bacteria</taxon>
        <taxon>Pseudomonadati</taxon>
        <taxon>Campylobacterota</taxon>
        <taxon>Epsilonproteobacteria</taxon>
        <taxon>Campylobacterales</taxon>
        <taxon>Helicobacteraceae</taxon>
        <taxon>Helicobacter</taxon>
    </lineage>
</organism>
<dbReference type="GO" id="GO:0006269">
    <property type="term" value="P:DNA replication, synthesis of primer"/>
    <property type="evidence" value="ECO:0007669"/>
    <property type="project" value="UniProtKB-UniRule"/>
</dbReference>
<dbReference type="InterPro" id="IPR002694">
    <property type="entry name" value="Znf_CHC2"/>
</dbReference>
<dbReference type="FunFam" id="3.90.580.10:FF:000001">
    <property type="entry name" value="DNA primase"/>
    <property type="match status" value="1"/>
</dbReference>
<evidence type="ECO:0000256" key="10">
    <source>
        <dbReference type="ARBA" id="ARBA00022842"/>
    </source>
</evidence>
<dbReference type="HAMAP" id="MF_00974">
    <property type="entry name" value="DNA_primase_DnaG"/>
    <property type="match status" value="1"/>
</dbReference>
<keyword evidence="3 13" id="KW-0639">Primosome</keyword>
<evidence type="ECO:0000259" key="14">
    <source>
        <dbReference type="PROSITE" id="PS50880"/>
    </source>
</evidence>
<keyword evidence="7" id="KW-0479">Metal-binding</keyword>
<evidence type="ECO:0000256" key="9">
    <source>
        <dbReference type="ARBA" id="ARBA00022833"/>
    </source>
</evidence>
<proteinExistence type="inferred from homology"/>
<comment type="cofactor">
    <cofactor evidence="1">
        <name>Zn(2+)</name>
        <dbReference type="ChEBI" id="CHEBI:29105"/>
    </cofactor>
</comment>
<dbReference type="RefSeq" id="WP_023927576.1">
    <property type="nucleotide sequence ID" value="NZ_KI669454.1"/>
</dbReference>
<evidence type="ECO:0000256" key="6">
    <source>
        <dbReference type="ARBA" id="ARBA00022705"/>
    </source>
</evidence>
<evidence type="ECO:0000256" key="13">
    <source>
        <dbReference type="HAMAP-Rule" id="MF_00974"/>
    </source>
</evidence>
<dbReference type="EMBL" id="AZJI01000004">
    <property type="protein sequence ID" value="ETD24105.1"/>
    <property type="molecule type" value="Genomic_DNA"/>
</dbReference>
<keyword evidence="4 13" id="KW-0808">Transferase</keyword>
<comment type="catalytic activity">
    <reaction evidence="13">
        <text>ssDNA + n NTP = ssDNA/pppN(pN)n-1 hybrid + (n-1) diphosphate.</text>
        <dbReference type="EC" id="2.7.7.101"/>
    </reaction>
</comment>
<dbReference type="SMART" id="SM00493">
    <property type="entry name" value="TOPRIM"/>
    <property type="match status" value="1"/>
</dbReference>
<gene>
    <name evidence="13" type="primary">dnaG</name>
    <name evidence="15" type="ORF">HMPREF2086_00852</name>
</gene>
<evidence type="ECO:0000256" key="11">
    <source>
        <dbReference type="ARBA" id="ARBA00023125"/>
    </source>
</evidence>
<dbReference type="PATRIC" id="fig|1357400.3.peg.1177"/>
<dbReference type="Pfam" id="PF16730">
    <property type="entry name" value="DnaGprimase_HBD"/>
    <property type="match status" value="1"/>
</dbReference>
<dbReference type="GO" id="GO:0005737">
    <property type="term" value="C:cytoplasm"/>
    <property type="evidence" value="ECO:0007669"/>
    <property type="project" value="TreeGrafter"/>
</dbReference>
<keyword evidence="12 13" id="KW-0804">Transcription</keyword>
<comment type="function">
    <text evidence="13">RNA polymerase that catalyzes the synthesis of short RNA molecules used as primers for DNA polymerase during DNA replication.</text>
</comment>
<keyword evidence="16" id="KW-1185">Reference proteome</keyword>
<dbReference type="OrthoDB" id="9803773at2"/>
<dbReference type="Pfam" id="PF01807">
    <property type="entry name" value="Zn_ribbon_DnaG"/>
    <property type="match status" value="1"/>
</dbReference>
<evidence type="ECO:0000313" key="15">
    <source>
        <dbReference type="EMBL" id="ETD24105.1"/>
    </source>
</evidence>
<keyword evidence="2 13" id="KW-0240">DNA-directed RNA polymerase</keyword>
<comment type="similarity">
    <text evidence="13">Belongs to the DnaG primase family.</text>
</comment>
<evidence type="ECO:0000256" key="7">
    <source>
        <dbReference type="ARBA" id="ARBA00022723"/>
    </source>
</evidence>
<comment type="caution">
    <text evidence="13">Lacks conserved residue(s) required for the propagation of feature annotation.</text>
</comment>
<dbReference type="GO" id="GO:1990077">
    <property type="term" value="C:primosome complex"/>
    <property type="evidence" value="ECO:0007669"/>
    <property type="project" value="UniProtKB-KW"/>
</dbReference>
<keyword evidence="8" id="KW-0863">Zinc-finger</keyword>
<dbReference type="NCBIfam" id="TIGR01391">
    <property type="entry name" value="dnaG"/>
    <property type="match status" value="1"/>
</dbReference>